<accession>A0AAN9FWT8</accession>
<dbReference type="Proteomes" id="UP001381693">
    <property type="component" value="Unassembled WGS sequence"/>
</dbReference>
<dbReference type="GO" id="GO:0000981">
    <property type="term" value="F:DNA-binding transcription factor activity, RNA polymerase II-specific"/>
    <property type="evidence" value="ECO:0007669"/>
    <property type="project" value="TreeGrafter"/>
</dbReference>
<dbReference type="PANTHER" id="PTHR24411">
    <property type="entry name" value="NUCLEAR FACTOR ERYTHROID 2-RELATED FACTOR"/>
    <property type="match status" value="1"/>
</dbReference>
<feature type="compositionally biased region" description="Basic and acidic residues" evidence="1">
    <location>
        <begin position="192"/>
        <end position="205"/>
    </location>
</feature>
<proteinExistence type="predicted"/>
<evidence type="ECO:0000313" key="3">
    <source>
        <dbReference type="Proteomes" id="UP001381693"/>
    </source>
</evidence>
<dbReference type="InterPro" id="IPR047167">
    <property type="entry name" value="NFE2-like"/>
</dbReference>
<feature type="region of interest" description="Disordered" evidence="1">
    <location>
        <begin position="115"/>
        <end position="152"/>
    </location>
</feature>
<evidence type="ECO:0000256" key="1">
    <source>
        <dbReference type="SAM" id="MobiDB-lite"/>
    </source>
</evidence>
<reference evidence="2 3" key="1">
    <citation type="submission" date="2023-11" db="EMBL/GenBank/DDBJ databases">
        <title>Halocaridina rubra genome assembly.</title>
        <authorList>
            <person name="Smith C."/>
        </authorList>
    </citation>
    <scope>NUCLEOTIDE SEQUENCE [LARGE SCALE GENOMIC DNA]</scope>
    <source>
        <strain evidence="2">EP-1</strain>
        <tissue evidence="2">Whole</tissue>
    </source>
</reference>
<dbReference type="AlphaFoldDB" id="A0AAN9FWT8"/>
<feature type="region of interest" description="Disordered" evidence="1">
    <location>
        <begin position="183"/>
        <end position="215"/>
    </location>
</feature>
<organism evidence="2 3">
    <name type="scientific">Halocaridina rubra</name>
    <name type="common">Hawaiian red shrimp</name>
    <dbReference type="NCBI Taxonomy" id="373956"/>
    <lineage>
        <taxon>Eukaryota</taxon>
        <taxon>Metazoa</taxon>
        <taxon>Ecdysozoa</taxon>
        <taxon>Arthropoda</taxon>
        <taxon>Crustacea</taxon>
        <taxon>Multicrustacea</taxon>
        <taxon>Malacostraca</taxon>
        <taxon>Eumalacostraca</taxon>
        <taxon>Eucarida</taxon>
        <taxon>Decapoda</taxon>
        <taxon>Pleocyemata</taxon>
        <taxon>Caridea</taxon>
        <taxon>Atyoidea</taxon>
        <taxon>Atyidae</taxon>
        <taxon>Halocaridina</taxon>
    </lineage>
</organism>
<keyword evidence="3" id="KW-1185">Reference proteome</keyword>
<dbReference type="PANTHER" id="PTHR24411:SF26">
    <property type="entry name" value="TRANSCRIPTION FACTOR NF-E2 45 KDA SUBUNIT"/>
    <property type="match status" value="1"/>
</dbReference>
<dbReference type="EMBL" id="JAXCGZ010000073">
    <property type="protein sequence ID" value="KAK7086810.1"/>
    <property type="molecule type" value="Genomic_DNA"/>
</dbReference>
<evidence type="ECO:0000313" key="2">
    <source>
        <dbReference type="EMBL" id="KAK7086810.1"/>
    </source>
</evidence>
<gene>
    <name evidence="2" type="ORF">SK128_010484</name>
</gene>
<name>A0AAN9FWT8_HALRR</name>
<protein>
    <submittedName>
        <fullName evidence="2">Uncharacterized protein</fullName>
    </submittedName>
</protein>
<sequence length="363" mass="40178">MLLYARKKFLRDDRMLQLVLLLSLLRGDPDSFLLGPDSTTSFAHLPHDLILGSSLGHARPSSPSFMTADLHPKSLDRLLADYQRSVLEDLNALGRYSNAHHTHVDVHAYLLNTHSSLPSPPTADTPEHHHQGPTNSPNILPDPPPEPNLAANDLTPEDLALIEALWKQDVDLGIPREVYDDEDLETFTSSPTKDKDHGKKPKGDTEVDEKPEDNSWLQFNFTVDSETGEWLLSNENPISGGDVTLDPASPLATDFSGNIDSDFNLEFNLDEALKLVGLNCSETGETVWKATESKDNEVHALGDKSIEDSQKEESDEDSLDLLNDTLDDMIQASQLHPQHPRSLQVMSIICILCCKDVLILSGK</sequence>
<comment type="caution">
    <text evidence="2">The sequence shown here is derived from an EMBL/GenBank/DDBJ whole genome shotgun (WGS) entry which is preliminary data.</text>
</comment>
<dbReference type="GO" id="GO:0005634">
    <property type="term" value="C:nucleus"/>
    <property type="evidence" value="ECO:0007669"/>
    <property type="project" value="TreeGrafter"/>
</dbReference>
<dbReference type="GO" id="GO:0000978">
    <property type="term" value="F:RNA polymerase II cis-regulatory region sequence-specific DNA binding"/>
    <property type="evidence" value="ECO:0007669"/>
    <property type="project" value="InterPro"/>
</dbReference>